<sequence length="754" mass="80510">MTVEEKAAQLGSVNADRVIEDGEVDREAAQQWLGDGIGHLTRIGGEGGLAPAEAARVTNELQEILGETRLGVPAIPHEECLSGYMGPEATTFPQMIGMASTWNPELLGEVTHTIRGELEALGTVHALSPVLDVARDLRWGRVEETFGEDPYLIARMAAEYVTGLQGEGREDGISATLKHFVGHGATDGGKNRSSLNVGPRELRETHLFPYEAVIAEAGAESVMNAYHDIDGVPCASSEWLLTDVLRGEFGFDGTVVSDYYSVRHLETEHRVAETKPEAGAAAVEAGIDVELPYTDYYGEFLVEAVENGNLAEETLDTSVRRVLREKVRKGVLDDPMADPDAAADAFHTEAAREVTARAARQSMTLLKNDDLLPLEGVESVAAIGPKVDDPKELMGDYAYAAHYPEEEYEADAVTPLAALEEREGISVSHEQGGTISGPSTEGFDDAVAAADDADVALAFVGARSAVDFSDVEADQEEKPSVPTSGEGCDVTDLGLPGVQDELVSRLAETDTPLAVVVVSGKPHSIEDIAESEGVDAVLYAWLPGDEGGPAIADTLFGETNPGGRLPVSLAKSVGQLPVYYNRKENTAEKEYVYTDSEPVYPFGYGLSYTDFSYDEFSLSTESVAPLGEFEASVTVENVGDRAGSEVVQLYATPENPSQARPVQELIAFERVELEAGESARVTFSLSATQLAFHDLAMDLAVEEGDYELRVGRSAADIEASDSLSVTGTKRVPRSGRTYFAESAVEEAAGSGGSQ</sequence>
<evidence type="ECO:0000256" key="1">
    <source>
        <dbReference type="ARBA" id="ARBA00005336"/>
    </source>
</evidence>
<dbReference type="PANTHER" id="PTHR42721">
    <property type="entry name" value="SUGAR HYDROLASE-RELATED"/>
    <property type="match status" value="1"/>
</dbReference>
<dbReference type="SUPFAM" id="SSF52279">
    <property type="entry name" value="Beta-D-glucan exohydrolase, C-terminal domain"/>
    <property type="match status" value="1"/>
</dbReference>
<comment type="similarity">
    <text evidence="1">Belongs to the glycosyl hydrolase 3 family.</text>
</comment>
<keyword evidence="3 6" id="KW-0378">Hydrolase</keyword>
<dbReference type="InterPro" id="IPR026891">
    <property type="entry name" value="Fn3-like"/>
</dbReference>
<dbReference type="InterPro" id="IPR036962">
    <property type="entry name" value="Glyco_hydro_3_N_sf"/>
</dbReference>
<dbReference type="InterPro" id="IPR044993">
    <property type="entry name" value="BXL"/>
</dbReference>
<dbReference type="SMART" id="SM01217">
    <property type="entry name" value="Fn3_like"/>
    <property type="match status" value="1"/>
</dbReference>
<keyword evidence="2" id="KW-0732">Signal</keyword>
<evidence type="ECO:0000313" key="6">
    <source>
        <dbReference type="EMBL" id="MFC4987793.1"/>
    </source>
</evidence>
<dbReference type="Pfam" id="PF01915">
    <property type="entry name" value="Glyco_hydro_3_C"/>
    <property type="match status" value="1"/>
</dbReference>
<name>A0ABD5QDP2_9EURY</name>
<dbReference type="Gene3D" id="3.40.50.1700">
    <property type="entry name" value="Glycoside hydrolase family 3 C-terminal domain"/>
    <property type="match status" value="1"/>
</dbReference>
<gene>
    <name evidence="6" type="ORF">ACFPFO_08450</name>
</gene>
<reference evidence="6 7" key="1">
    <citation type="journal article" date="2019" name="Int. J. Syst. Evol. Microbiol.">
        <title>The Global Catalogue of Microorganisms (GCM) 10K type strain sequencing project: providing services to taxonomists for standard genome sequencing and annotation.</title>
        <authorList>
            <consortium name="The Broad Institute Genomics Platform"/>
            <consortium name="The Broad Institute Genome Sequencing Center for Infectious Disease"/>
            <person name="Wu L."/>
            <person name="Ma J."/>
        </authorList>
    </citation>
    <scope>NUCLEOTIDE SEQUENCE [LARGE SCALE GENOMIC DNA]</scope>
    <source>
        <strain evidence="6 7">CGMCC 1.15824</strain>
    </source>
</reference>
<dbReference type="Pfam" id="PF00933">
    <property type="entry name" value="Glyco_hydro_3"/>
    <property type="match status" value="1"/>
</dbReference>
<dbReference type="AlphaFoldDB" id="A0ABD5QDP2"/>
<dbReference type="FunFam" id="2.60.40.10:FF:000495">
    <property type="entry name" value="Periplasmic beta-glucosidase"/>
    <property type="match status" value="1"/>
</dbReference>
<evidence type="ECO:0000256" key="4">
    <source>
        <dbReference type="SAM" id="MobiDB-lite"/>
    </source>
</evidence>
<keyword evidence="7" id="KW-1185">Reference proteome</keyword>
<dbReference type="InterPro" id="IPR019800">
    <property type="entry name" value="Glyco_hydro_3_AS"/>
</dbReference>
<dbReference type="InterPro" id="IPR001764">
    <property type="entry name" value="Glyco_hydro_3_N"/>
</dbReference>
<feature type="domain" description="Fibronectin type III-like" evidence="5">
    <location>
        <begin position="645"/>
        <end position="714"/>
    </location>
</feature>
<dbReference type="EMBL" id="JBHSJG010000032">
    <property type="protein sequence ID" value="MFC4987793.1"/>
    <property type="molecule type" value="Genomic_DNA"/>
</dbReference>
<proteinExistence type="inferred from homology"/>
<dbReference type="RefSeq" id="WP_345777851.1">
    <property type="nucleotide sequence ID" value="NZ_JAIVEF010000005.1"/>
</dbReference>
<dbReference type="InterPro" id="IPR017853">
    <property type="entry name" value="GH"/>
</dbReference>
<dbReference type="InterPro" id="IPR013783">
    <property type="entry name" value="Ig-like_fold"/>
</dbReference>
<dbReference type="PROSITE" id="PS00775">
    <property type="entry name" value="GLYCOSYL_HYDROL_F3"/>
    <property type="match status" value="1"/>
</dbReference>
<dbReference type="PRINTS" id="PR00133">
    <property type="entry name" value="GLHYDRLASE3"/>
</dbReference>
<accession>A0ABD5QDP2</accession>
<protein>
    <submittedName>
        <fullName evidence="6">Glycoside hydrolase family 3 N-terminal domain-containing protein</fullName>
    </submittedName>
</protein>
<organism evidence="6 7">
    <name type="scientific">Saliphagus infecundisoli</name>
    <dbReference type="NCBI Taxonomy" id="1849069"/>
    <lineage>
        <taxon>Archaea</taxon>
        <taxon>Methanobacteriati</taxon>
        <taxon>Methanobacteriota</taxon>
        <taxon>Stenosarchaea group</taxon>
        <taxon>Halobacteria</taxon>
        <taxon>Halobacteriales</taxon>
        <taxon>Natrialbaceae</taxon>
        <taxon>Saliphagus</taxon>
    </lineage>
</organism>
<dbReference type="PANTHER" id="PTHR42721:SF3">
    <property type="entry name" value="BETA-D-XYLOSIDASE 5-RELATED"/>
    <property type="match status" value="1"/>
</dbReference>
<dbReference type="Gene3D" id="2.60.40.10">
    <property type="entry name" value="Immunoglobulins"/>
    <property type="match status" value="1"/>
</dbReference>
<evidence type="ECO:0000313" key="7">
    <source>
        <dbReference type="Proteomes" id="UP001595925"/>
    </source>
</evidence>
<dbReference type="InterPro" id="IPR002772">
    <property type="entry name" value="Glyco_hydro_3_C"/>
</dbReference>
<dbReference type="GO" id="GO:0004553">
    <property type="term" value="F:hydrolase activity, hydrolyzing O-glycosyl compounds"/>
    <property type="evidence" value="ECO:0007669"/>
    <property type="project" value="UniProtKB-ARBA"/>
</dbReference>
<dbReference type="Proteomes" id="UP001595925">
    <property type="component" value="Unassembled WGS sequence"/>
</dbReference>
<comment type="caution">
    <text evidence="6">The sequence shown here is derived from an EMBL/GenBank/DDBJ whole genome shotgun (WGS) entry which is preliminary data.</text>
</comment>
<evidence type="ECO:0000259" key="5">
    <source>
        <dbReference type="SMART" id="SM01217"/>
    </source>
</evidence>
<dbReference type="SUPFAM" id="SSF51445">
    <property type="entry name" value="(Trans)glycosidases"/>
    <property type="match status" value="1"/>
</dbReference>
<evidence type="ECO:0000256" key="2">
    <source>
        <dbReference type="ARBA" id="ARBA00022729"/>
    </source>
</evidence>
<dbReference type="Gene3D" id="3.20.20.300">
    <property type="entry name" value="Glycoside hydrolase, family 3, N-terminal domain"/>
    <property type="match status" value="1"/>
</dbReference>
<dbReference type="InterPro" id="IPR036881">
    <property type="entry name" value="Glyco_hydro_3_C_sf"/>
</dbReference>
<dbReference type="Pfam" id="PF14310">
    <property type="entry name" value="Fn3-like"/>
    <property type="match status" value="1"/>
</dbReference>
<evidence type="ECO:0000256" key="3">
    <source>
        <dbReference type="ARBA" id="ARBA00022801"/>
    </source>
</evidence>
<feature type="region of interest" description="Disordered" evidence="4">
    <location>
        <begin position="470"/>
        <end position="493"/>
    </location>
</feature>